<dbReference type="EMBL" id="FNSV01000005">
    <property type="protein sequence ID" value="SED02131.1"/>
    <property type="molecule type" value="Genomic_DNA"/>
</dbReference>
<evidence type="ECO:0000256" key="6">
    <source>
        <dbReference type="ARBA" id="ARBA00047400"/>
    </source>
</evidence>
<dbReference type="PANTHER" id="PTHR42879">
    <property type="entry name" value="3-OXOACYL-(ACYL-CARRIER-PROTEIN) REDUCTASE"/>
    <property type="match status" value="1"/>
</dbReference>
<reference evidence="9" key="1">
    <citation type="submission" date="2016-10" db="EMBL/GenBank/DDBJ databases">
        <authorList>
            <person name="Varghese N."/>
            <person name="Submissions S."/>
        </authorList>
    </citation>
    <scope>NUCLEOTIDE SEQUENCE [LARGE SCALE GENOMIC DNA]</scope>
    <source>
        <strain evidence="9">DSM 44498</strain>
    </source>
</reference>
<gene>
    <name evidence="8" type="ORF">SAMN04490239_6441</name>
</gene>
<dbReference type="Pfam" id="PF13561">
    <property type="entry name" value="adh_short_C2"/>
    <property type="match status" value="1"/>
</dbReference>
<dbReference type="NCBIfam" id="NF005559">
    <property type="entry name" value="PRK07231.1"/>
    <property type="match status" value="1"/>
</dbReference>
<proteinExistence type="inferred from homology"/>
<comment type="catalytic activity">
    <reaction evidence="6">
        <text>a (3R)-hydroxyacyl-[ACP] + NADP(+) = a 3-oxoacyl-[ACP] + NADPH + H(+)</text>
        <dbReference type="Rhea" id="RHEA:17397"/>
        <dbReference type="Rhea" id="RHEA-COMP:9916"/>
        <dbReference type="Rhea" id="RHEA-COMP:9945"/>
        <dbReference type="ChEBI" id="CHEBI:15378"/>
        <dbReference type="ChEBI" id="CHEBI:57783"/>
        <dbReference type="ChEBI" id="CHEBI:58349"/>
        <dbReference type="ChEBI" id="CHEBI:78776"/>
        <dbReference type="ChEBI" id="CHEBI:78827"/>
        <dbReference type="EC" id="1.1.1.100"/>
    </reaction>
    <physiologicalReaction direction="right-to-left" evidence="6">
        <dbReference type="Rhea" id="RHEA:17399"/>
    </physiologicalReaction>
</comment>
<dbReference type="Proteomes" id="UP000183561">
    <property type="component" value="Unassembled WGS sequence"/>
</dbReference>
<dbReference type="GO" id="GO:0004316">
    <property type="term" value="F:3-oxoacyl-[acyl-carrier-protein] reductase (NADPH) activity"/>
    <property type="evidence" value="ECO:0007669"/>
    <property type="project" value="UniProtKB-EC"/>
</dbReference>
<keyword evidence="3" id="KW-0134">Cell wall</keyword>
<evidence type="ECO:0000313" key="8">
    <source>
        <dbReference type="EMBL" id="SED02131.1"/>
    </source>
</evidence>
<dbReference type="RefSeq" id="WP_208613722.1">
    <property type="nucleotide sequence ID" value="NZ_FNSV01000005.1"/>
</dbReference>
<evidence type="ECO:0000256" key="4">
    <source>
        <dbReference type="ARBA" id="ARBA00023002"/>
    </source>
</evidence>
<keyword evidence="3" id="KW-0964">Secreted</keyword>
<organism evidence="8 9">
    <name type="scientific">Rhodococcus koreensis</name>
    <dbReference type="NCBI Taxonomy" id="99653"/>
    <lineage>
        <taxon>Bacteria</taxon>
        <taxon>Bacillati</taxon>
        <taxon>Actinomycetota</taxon>
        <taxon>Actinomycetes</taxon>
        <taxon>Mycobacteriales</taxon>
        <taxon>Nocardiaceae</taxon>
        <taxon>Rhodococcus</taxon>
    </lineage>
</organism>
<dbReference type="InterPro" id="IPR057326">
    <property type="entry name" value="KR_dom"/>
</dbReference>
<evidence type="ECO:0000313" key="9">
    <source>
        <dbReference type="Proteomes" id="UP000183561"/>
    </source>
</evidence>
<dbReference type="InterPro" id="IPR036291">
    <property type="entry name" value="NAD(P)-bd_dom_sf"/>
</dbReference>
<evidence type="ECO:0000259" key="7">
    <source>
        <dbReference type="SMART" id="SM00822"/>
    </source>
</evidence>
<evidence type="ECO:0000256" key="2">
    <source>
        <dbReference type="ARBA" id="ARBA00006484"/>
    </source>
</evidence>
<sequence>MDRLTGRVALVTGAAGGIGSATAQRLAREGARVIVTDVREPEARRVADEITASGGQAIALAHDVTDADAWQHVIDVAEVEYGGLGILVNNAGIGNFAGVEDITIEEYEKVIAVSQTSVFLGLKFAVAAVKASGHGSVVNISSICGVAGTTGRSFSYHAAKGAVGQMTKNTAIRWAQEGVRVNSVHPGYIGTPGVLAKGDDVVAALVATTPMGRLGDPDEIASVVAFLASDDASFVTGAEIHVDGGFLAR</sequence>
<keyword evidence="4" id="KW-0560">Oxidoreductase</keyword>
<evidence type="ECO:0000256" key="1">
    <source>
        <dbReference type="ARBA" id="ARBA00004191"/>
    </source>
</evidence>
<comment type="subcellular location">
    <subcellularLocation>
        <location evidence="1">Secreted</location>
        <location evidence="1">Cell wall</location>
    </subcellularLocation>
</comment>
<dbReference type="FunFam" id="3.40.50.720:FF:000084">
    <property type="entry name" value="Short-chain dehydrogenase reductase"/>
    <property type="match status" value="1"/>
</dbReference>
<dbReference type="InterPro" id="IPR050259">
    <property type="entry name" value="SDR"/>
</dbReference>
<feature type="domain" description="Ketoreductase" evidence="7">
    <location>
        <begin position="7"/>
        <end position="192"/>
    </location>
</feature>
<dbReference type="SUPFAM" id="SSF51735">
    <property type="entry name" value="NAD(P)-binding Rossmann-fold domains"/>
    <property type="match status" value="1"/>
</dbReference>
<dbReference type="Gene3D" id="3.40.50.720">
    <property type="entry name" value="NAD(P)-binding Rossmann-like Domain"/>
    <property type="match status" value="1"/>
</dbReference>
<dbReference type="AlphaFoldDB" id="A0A1H4XBD1"/>
<keyword evidence="9" id="KW-1185">Reference proteome</keyword>
<dbReference type="PRINTS" id="PR00081">
    <property type="entry name" value="GDHRDH"/>
</dbReference>
<evidence type="ECO:0000256" key="3">
    <source>
        <dbReference type="ARBA" id="ARBA00022512"/>
    </source>
</evidence>
<protein>
    <recommendedName>
        <fullName evidence="5">3-oxoacyl-[acyl-carrier-protein] reductase MabA</fullName>
    </recommendedName>
</protein>
<accession>A0A1H4XBD1</accession>
<evidence type="ECO:0000256" key="5">
    <source>
        <dbReference type="ARBA" id="ARBA00040781"/>
    </source>
</evidence>
<dbReference type="SMART" id="SM00822">
    <property type="entry name" value="PKS_KR"/>
    <property type="match status" value="1"/>
</dbReference>
<comment type="similarity">
    <text evidence="2">Belongs to the short-chain dehydrogenases/reductases (SDR) family.</text>
</comment>
<dbReference type="PRINTS" id="PR00080">
    <property type="entry name" value="SDRFAMILY"/>
</dbReference>
<dbReference type="InterPro" id="IPR002347">
    <property type="entry name" value="SDR_fam"/>
</dbReference>
<dbReference type="PANTHER" id="PTHR42879:SF2">
    <property type="entry name" value="3-OXOACYL-[ACYL-CARRIER-PROTEIN] REDUCTASE FABG"/>
    <property type="match status" value="1"/>
</dbReference>
<name>A0A1H4XBD1_9NOCA</name>